<sequence>MLGINGSEFIVLAILAILLLGPERIPEYAAQLARLTREIKRVATGARQQLKEELGDDFDDVDWRKLDPRQYDPRRIVREALFDDGPAAAGSVASPVARASAVQWPVPTAAEQPGLAPGQRAPWDIDAT</sequence>
<dbReference type="RefSeq" id="WP_076700961.1">
    <property type="nucleotide sequence ID" value="NZ_MRDE01000007.1"/>
</dbReference>
<evidence type="ECO:0000256" key="8">
    <source>
        <dbReference type="SAM" id="MobiDB-lite"/>
    </source>
</evidence>
<dbReference type="OrthoDB" id="3267321at2"/>
<dbReference type="STRING" id="554083.BKD30_01345"/>
<keyword evidence="4" id="KW-0653">Protein transport</keyword>
<organism evidence="9 10">
    <name type="scientific">Tersicoccus phoenicis</name>
    <dbReference type="NCBI Taxonomy" id="554083"/>
    <lineage>
        <taxon>Bacteria</taxon>
        <taxon>Bacillati</taxon>
        <taxon>Actinomycetota</taxon>
        <taxon>Actinomycetes</taxon>
        <taxon>Micrococcales</taxon>
        <taxon>Micrococcaceae</taxon>
        <taxon>Tersicoccus</taxon>
    </lineage>
</organism>
<keyword evidence="7" id="KW-0472">Membrane</keyword>
<dbReference type="PRINTS" id="PR01506">
    <property type="entry name" value="TATBPROTEIN"/>
</dbReference>
<dbReference type="AlphaFoldDB" id="A0A1R1LNB1"/>
<evidence type="ECO:0000313" key="10">
    <source>
        <dbReference type="Proteomes" id="UP000187085"/>
    </source>
</evidence>
<evidence type="ECO:0000256" key="3">
    <source>
        <dbReference type="ARBA" id="ARBA00022692"/>
    </source>
</evidence>
<dbReference type="Proteomes" id="UP000187085">
    <property type="component" value="Unassembled WGS sequence"/>
</dbReference>
<comment type="subcellular location">
    <subcellularLocation>
        <location evidence="1">Membrane</location>
        <topology evidence="1">Single-pass membrane protein</topology>
    </subcellularLocation>
</comment>
<evidence type="ECO:0000256" key="5">
    <source>
        <dbReference type="ARBA" id="ARBA00022989"/>
    </source>
</evidence>
<evidence type="ECO:0000313" key="9">
    <source>
        <dbReference type="EMBL" id="OMH29002.1"/>
    </source>
</evidence>
<dbReference type="Gene3D" id="1.20.5.3310">
    <property type="match status" value="1"/>
</dbReference>
<keyword evidence="10" id="KW-1185">Reference proteome</keyword>
<evidence type="ECO:0000256" key="1">
    <source>
        <dbReference type="ARBA" id="ARBA00004167"/>
    </source>
</evidence>
<reference evidence="9 10" key="1">
    <citation type="submission" date="2016-12" db="EMBL/GenBank/DDBJ databases">
        <title>Draft genome of Tersicoccus phoenicis 1P05MA.</title>
        <authorList>
            <person name="Nakajima Y."/>
            <person name="Yoshizawa S."/>
            <person name="Nakamura K."/>
            <person name="Ogura Y."/>
            <person name="Hayashi T."/>
            <person name="Kogure K."/>
        </authorList>
    </citation>
    <scope>NUCLEOTIDE SEQUENCE [LARGE SCALE GENOMIC DNA]</scope>
    <source>
        <strain evidence="9 10">1p05MA</strain>
    </source>
</reference>
<evidence type="ECO:0000256" key="6">
    <source>
        <dbReference type="ARBA" id="ARBA00023010"/>
    </source>
</evidence>
<accession>A0A1R1LNB1</accession>
<gene>
    <name evidence="9" type="ORF">BKD30_01345</name>
</gene>
<evidence type="ECO:0000256" key="2">
    <source>
        <dbReference type="ARBA" id="ARBA00022448"/>
    </source>
</evidence>
<comment type="caution">
    <text evidence="9">The sequence shown here is derived from an EMBL/GenBank/DDBJ whole genome shotgun (WGS) entry which is preliminary data.</text>
</comment>
<feature type="region of interest" description="Disordered" evidence="8">
    <location>
        <begin position="107"/>
        <end position="128"/>
    </location>
</feature>
<dbReference type="InterPro" id="IPR003369">
    <property type="entry name" value="TatA/B/E"/>
</dbReference>
<keyword evidence="3" id="KW-0812">Transmembrane</keyword>
<keyword evidence="5" id="KW-1133">Transmembrane helix</keyword>
<dbReference type="Pfam" id="PF02416">
    <property type="entry name" value="TatA_B_E"/>
    <property type="match status" value="1"/>
</dbReference>
<keyword evidence="6" id="KW-0811">Translocation</keyword>
<dbReference type="EMBL" id="MRDE01000007">
    <property type="protein sequence ID" value="OMH29002.1"/>
    <property type="molecule type" value="Genomic_DNA"/>
</dbReference>
<evidence type="ECO:0000256" key="4">
    <source>
        <dbReference type="ARBA" id="ARBA00022927"/>
    </source>
</evidence>
<evidence type="ECO:0000256" key="7">
    <source>
        <dbReference type="ARBA" id="ARBA00023136"/>
    </source>
</evidence>
<keyword evidence="2" id="KW-0813">Transport</keyword>
<proteinExistence type="predicted"/>
<name>A0A1R1LNB1_9MICC</name>
<protein>
    <submittedName>
        <fullName evidence="9">Sec-independent protein translocase TatB</fullName>
    </submittedName>
</protein>